<accession>A0A1N5WEI1</accession>
<evidence type="ECO:0000313" key="1">
    <source>
        <dbReference type="EMBL" id="SIM83688.1"/>
    </source>
</evidence>
<reference evidence="2" key="1">
    <citation type="submission" date="2016-12" db="EMBL/GenBank/DDBJ databases">
        <authorList>
            <person name="Varghese N."/>
            <person name="Submissions S."/>
        </authorList>
    </citation>
    <scope>NUCLEOTIDE SEQUENCE [LARGE SCALE GENOMIC DNA]</scope>
    <source>
        <strain evidence="2">DSM 45599</strain>
    </source>
</reference>
<dbReference type="EMBL" id="FSQT01000001">
    <property type="protein sequence ID" value="SIM83688.1"/>
    <property type="molecule type" value="Genomic_DNA"/>
</dbReference>
<name>A0A1N5WEI1_9ACTN</name>
<organism evidence="1 2">
    <name type="scientific">Micromonospora cremea</name>
    <dbReference type="NCBI Taxonomy" id="709881"/>
    <lineage>
        <taxon>Bacteria</taxon>
        <taxon>Bacillati</taxon>
        <taxon>Actinomycetota</taxon>
        <taxon>Actinomycetes</taxon>
        <taxon>Micromonosporales</taxon>
        <taxon>Micromonosporaceae</taxon>
        <taxon>Micromonospora</taxon>
    </lineage>
</organism>
<dbReference type="AlphaFoldDB" id="A0A1N5WEI1"/>
<evidence type="ECO:0000313" key="2">
    <source>
        <dbReference type="Proteomes" id="UP000185124"/>
    </source>
</evidence>
<dbReference type="RefSeq" id="WP_074311319.1">
    <property type="nucleotide sequence ID" value="NZ_FSQT01000001.1"/>
</dbReference>
<proteinExistence type="predicted"/>
<dbReference type="STRING" id="709881.SAMN04489832_2397"/>
<keyword evidence="2" id="KW-1185">Reference proteome</keyword>
<sequence length="147" mass="15980">MAPSNHQKHQAGRHLAVAEALLHGHSASLHGAQTFVTINGRTAAVQVAAQGGWMVADIDRMTAMSVDLYVLVDVTDGRRDFYVVPGDDLRAGVRQRHDEFMASVGGVRPRNPDSRHAAIYPANVEAWRNRWSLFEDVAQPAIGDAAS</sequence>
<protein>
    <submittedName>
        <fullName evidence="1">Uncharacterized protein</fullName>
    </submittedName>
</protein>
<dbReference type="Proteomes" id="UP000185124">
    <property type="component" value="Unassembled WGS sequence"/>
</dbReference>
<dbReference type="OrthoDB" id="4285991at2"/>
<gene>
    <name evidence="1" type="ORF">SAMN04489832_2397</name>
</gene>